<dbReference type="InterPro" id="IPR002577">
    <property type="entry name" value="HTH_HxlR"/>
</dbReference>
<protein>
    <submittedName>
        <fullName evidence="2">Winged helix-turn-helix transcriptional regulator</fullName>
    </submittedName>
</protein>
<evidence type="ECO:0000313" key="2">
    <source>
        <dbReference type="EMBL" id="MFC6068514.1"/>
    </source>
</evidence>
<dbReference type="SUPFAM" id="SSF46785">
    <property type="entry name" value="Winged helix' DNA-binding domain"/>
    <property type="match status" value="1"/>
</dbReference>
<dbReference type="Proteomes" id="UP001596115">
    <property type="component" value="Unassembled WGS sequence"/>
</dbReference>
<feature type="domain" description="HTH hxlR-type" evidence="1">
    <location>
        <begin position="36"/>
        <end position="100"/>
    </location>
</feature>
<dbReference type="PROSITE" id="PS51118">
    <property type="entry name" value="HTH_HXLR"/>
    <property type="match status" value="1"/>
</dbReference>
<accession>A0ABW1MWZ2</accession>
<evidence type="ECO:0000313" key="3">
    <source>
        <dbReference type="Proteomes" id="UP001596115"/>
    </source>
</evidence>
<gene>
    <name evidence="2" type="ORF">ACFLLB_02900</name>
</gene>
<dbReference type="InterPro" id="IPR036390">
    <property type="entry name" value="WH_DNA-bd_sf"/>
</dbReference>
<reference evidence="2 3" key="1">
    <citation type="submission" date="2024-09" db="EMBL/GenBank/DDBJ databases">
        <title>Whole genome analysis of Stenotrophomonas geniculata MK-1, and its biological control impact on peanut foliage fungus diseases.</title>
        <authorList>
            <person name="Ahsan T."/>
        </authorList>
    </citation>
    <scope>NUCLEOTIDE SEQUENCE [LARGE SCALE GENOMIC DNA]</scope>
    <source>
        <strain evidence="2 3">MK-1</strain>
    </source>
</reference>
<comment type="caution">
    <text evidence="2">The sequence shown here is derived from an EMBL/GenBank/DDBJ whole genome shotgun (WGS) entry which is preliminary data.</text>
</comment>
<name>A0ABW1MWZ2_9GAMM</name>
<dbReference type="InterPro" id="IPR036388">
    <property type="entry name" value="WH-like_DNA-bd_sf"/>
</dbReference>
<keyword evidence="3" id="KW-1185">Reference proteome</keyword>
<organism evidence="2 3">
    <name type="scientific">Stenotrophomonas geniculata</name>
    <dbReference type="NCBI Taxonomy" id="86188"/>
    <lineage>
        <taxon>Bacteria</taxon>
        <taxon>Pseudomonadati</taxon>
        <taxon>Pseudomonadota</taxon>
        <taxon>Gammaproteobacteria</taxon>
        <taxon>Lysobacterales</taxon>
        <taxon>Lysobacteraceae</taxon>
        <taxon>Stenotrophomonas</taxon>
    </lineage>
</organism>
<dbReference type="RefSeq" id="WP_196769496.1">
    <property type="nucleotide sequence ID" value="NZ_JAWWZQ010000026.1"/>
</dbReference>
<proteinExistence type="predicted"/>
<dbReference type="EMBL" id="JBHRFL010000002">
    <property type="protein sequence ID" value="MFC6068514.1"/>
    <property type="molecule type" value="Genomic_DNA"/>
</dbReference>
<dbReference type="Gene3D" id="1.10.10.10">
    <property type="entry name" value="Winged helix-like DNA-binding domain superfamily/Winged helix DNA-binding domain"/>
    <property type="match status" value="1"/>
</dbReference>
<dbReference type="Pfam" id="PF01638">
    <property type="entry name" value="HxlR"/>
    <property type="match status" value="1"/>
</dbReference>
<evidence type="ECO:0000259" key="1">
    <source>
        <dbReference type="PROSITE" id="PS51118"/>
    </source>
</evidence>
<sequence length="100" mass="11303">MYLSFVHDLSIVASEGKDMPPSRQAAPPVRGEVHIAPDHLPLNGYSRTEAGIHTHNQLGFNGWLRPAEIGRRMHGITQRMLTRRFRHLERDGLVSASLLR</sequence>